<dbReference type="EMBL" id="LR797078">
    <property type="protein sequence ID" value="CAB4185691.1"/>
    <property type="molecule type" value="Genomic_DNA"/>
</dbReference>
<name>A0A6J5QWE0_9CAUD</name>
<reference evidence="1" key="1">
    <citation type="submission" date="2020-05" db="EMBL/GenBank/DDBJ databases">
        <authorList>
            <person name="Chiriac C."/>
            <person name="Salcher M."/>
            <person name="Ghai R."/>
            <person name="Kavagutti S V."/>
        </authorList>
    </citation>
    <scope>NUCLEOTIDE SEQUENCE</scope>
</reference>
<accession>A0A6J5QWE0</accession>
<sequence>MTDAWALIIATLITSVTGALGLTIKQFIAMRKENRLDHGMVMLHLKGVKRAIETNSEKLDTVGERLTNHLDWHLTKK</sequence>
<protein>
    <submittedName>
        <fullName evidence="1">Uncharacterized protein</fullName>
    </submittedName>
</protein>
<organism evidence="1">
    <name type="scientific">uncultured Caudovirales phage</name>
    <dbReference type="NCBI Taxonomy" id="2100421"/>
    <lineage>
        <taxon>Viruses</taxon>
        <taxon>Duplodnaviria</taxon>
        <taxon>Heunggongvirae</taxon>
        <taxon>Uroviricota</taxon>
        <taxon>Caudoviricetes</taxon>
        <taxon>Peduoviridae</taxon>
        <taxon>Maltschvirus</taxon>
        <taxon>Maltschvirus maltsch</taxon>
    </lineage>
</organism>
<proteinExistence type="predicted"/>
<evidence type="ECO:0000313" key="1">
    <source>
        <dbReference type="EMBL" id="CAB4185691.1"/>
    </source>
</evidence>
<gene>
    <name evidence="1" type="ORF">UFOVP1130_102</name>
</gene>